<accession>A0AAD6M9M9</accession>
<evidence type="ECO:0000313" key="3">
    <source>
        <dbReference type="Proteomes" id="UP001164929"/>
    </source>
</evidence>
<evidence type="ECO:0000256" key="1">
    <source>
        <dbReference type="SAM" id="SignalP"/>
    </source>
</evidence>
<dbReference type="GO" id="GO:0005737">
    <property type="term" value="C:cytoplasm"/>
    <property type="evidence" value="ECO:0007669"/>
    <property type="project" value="TreeGrafter"/>
</dbReference>
<evidence type="ECO:0000313" key="2">
    <source>
        <dbReference type="EMBL" id="KAJ6980267.1"/>
    </source>
</evidence>
<gene>
    <name evidence="2" type="ORF">NC653_028168</name>
</gene>
<dbReference type="PANTHER" id="PTHR23305">
    <property type="entry name" value="OBG GTPASE FAMILY"/>
    <property type="match status" value="1"/>
</dbReference>
<dbReference type="Gene3D" id="1.10.150.300">
    <property type="entry name" value="TGS-like domain"/>
    <property type="match status" value="1"/>
</dbReference>
<organism evidence="2 3">
    <name type="scientific">Populus alba x Populus x berolinensis</name>
    <dbReference type="NCBI Taxonomy" id="444605"/>
    <lineage>
        <taxon>Eukaryota</taxon>
        <taxon>Viridiplantae</taxon>
        <taxon>Streptophyta</taxon>
        <taxon>Embryophyta</taxon>
        <taxon>Tracheophyta</taxon>
        <taxon>Spermatophyta</taxon>
        <taxon>Magnoliopsida</taxon>
        <taxon>eudicotyledons</taxon>
        <taxon>Gunneridae</taxon>
        <taxon>Pentapetalae</taxon>
        <taxon>rosids</taxon>
        <taxon>fabids</taxon>
        <taxon>Malpighiales</taxon>
        <taxon>Salicaceae</taxon>
        <taxon>Saliceae</taxon>
        <taxon>Populus</taxon>
    </lineage>
</organism>
<feature type="chain" id="PRO_5042025977" evidence="1">
    <location>
        <begin position="20"/>
        <end position="106"/>
    </location>
</feature>
<dbReference type="EMBL" id="JAQIZT010000011">
    <property type="protein sequence ID" value="KAJ6980267.1"/>
    <property type="molecule type" value="Genomic_DNA"/>
</dbReference>
<proteinExistence type="predicted"/>
<reference evidence="2" key="1">
    <citation type="journal article" date="2023" name="Mol. Ecol. Resour.">
        <title>Chromosome-level genome assembly of a triploid poplar Populus alba 'Berolinensis'.</title>
        <authorList>
            <person name="Chen S."/>
            <person name="Yu Y."/>
            <person name="Wang X."/>
            <person name="Wang S."/>
            <person name="Zhang T."/>
            <person name="Zhou Y."/>
            <person name="He R."/>
            <person name="Meng N."/>
            <person name="Wang Y."/>
            <person name="Liu W."/>
            <person name="Liu Z."/>
            <person name="Liu J."/>
            <person name="Guo Q."/>
            <person name="Huang H."/>
            <person name="Sederoff R.R."/>
            <person name="Wang G."/>
            <person name="Qu G."/>
            <person name="Chen S."/>
        </authorList>
    </citation>
    <scope>NUCLEOTIDE SEQUENCE</scope>
    <source>
        <strain evidence="2">SC-2020</strain>
    </source>
</reference>
<dbReference type="PANTHER" id="PTHR23305:SF18">
    <property type="entry name" value="OBG-TYPE G DOMAIN-CONTAINING PROTEIN"/>
    <property type="match status" value="1"/>
</dbReference>
<keyword evidence="1" id="KW-0732">Signal</keyword>
<feature type="signal peptide" evidence="1">
    <location>
        <begin position="1"/>
        <end position="19"/>
    </location>
</feature>
<comment type="caution">
    <text evidence="2">The sequence shown here is derived from an EMBL/GenBank/DDBJ whole genome shotgun (WGS) entry which is preliminary data.</text>
</comment>
<dbReference type="SUPFAM" id="SSF52540">
    <property type="entry name" value="P-loop containing nucleoside triphosphate hydrolases"/>
    <property type="match status" value="1"/>
</dbReference>
<dbReference type="Proteomes" id="UP001164929">
    <property type="component" value="Chromosome 11"/>
</dbReference>
<sequence>MFFICVLKACSLLLHVVLCFEDNDIVRVNGKVDPKWDFDVITLEHVFSDLEQEDAAKSAMERIRDALMDGKPARSVTLTDFEKDAVNHLCLLTYETGHICGKCCRI</sequence>
<protein>
    <submittedName>
        <fullName evidence="2">Uncharacterized protein</fullName>
    </submittedName>
</protein>
<dbReference type="InterPro" id="IPR023192">
    <property type="entry name" value="TGS-like_dom_sf"/>
</dbReference>
<keyword evidence="3" id="KW-1185">Reference proteome</keyword>
<dbReference type="InterPro" id="IPR027417">
    <property type="entry name" value="P-loop_NTPase"/>
</dbReference>
<name>A0AAD6M9M9_9ROSI</name>
<dbReference type="GO" id="GO:0016887">
    <property type="term" value="F:ATP hydrolysis activity"/>
    <property type="evidence" value="ECO:0007669"/>
    <property type="project" value="TreeGrafter"/>
</dbReference>
<dbReference type="AlphaFoldDB" id="A0AAD6M9M9"/>